<name>E3NN18_CAERE</name>
<protein>
    <recommendedName>
        <fullName evidence="4">SCP domain-containing protein</fullName>
    </recommendedName>
</protein>
<proteinExistence type="predicted"/>
<dbReference type="CTD" id="9828299"/>
<dbReference type="Proteomes" id="UP000008281">
    <property type="component" value="Unassembled WGS sequence"/>
</dbReference>
<evidence type="ECO:0000313" key="3">
    <source>
        <dbReference type="Proteomes" id="UP000008281"/>
    </source>
</evidence>
<dbReference type="AlphaFoldDB" id="E3NN18"/>
<dbReference type="InParanoid" id="E3NN18"/>
<reference evidence="2" key="1">
    <citation type="submission" date="2007-07" db="EMBL/GenBank/DDBJ databases">
        <title>PCAP assembly of the Caenorhabditis remanei genome.</title>
        <authorList>
            <consortium name="The Caenorhabditis remanei Sequencing Consortium"/>
            <person name="Wilson R.K."/>
        </authorList>
    </citation>
    <scope>NUCLEOTIDE SEQUENCE [LARGE SCALE GENOMIC DNA]</scope>
    <source>
        <strain evidence="2">PB4641</strain>
    </source>
</reference>
<evidence type="ECO:0008006" key="4">
    <source>
        <dbReference type="Google" id="ProtNLM"/>
    </source>
</evidence>
<organism evidence="3">
    <name type="scientific">Caenorhabditis remanei</name>
    <name type="common">Caenorhabditis vulgaris</name>
    <dbReference type="NCBI Taxonomy" id="31234"/>
    <lineage>
        <taxon>Eukaryota</taxon>
        <taxon>Metazoa</taxon>
        <taxon>Ecdysozoa</taxon>
        <taxon>Nematoda</taxon>
        <taxon>Chromadorea</taxon>
        <taxon>Rhabditida</taxon>
        <taxon>Rhabditina</taxon>
        <taxon>Rhabditomorpha</taxon>
        <taxon>Rhabditoidea</taxon>
        <taxon>Rhabditidae</taxon>
        <taxon>Peloderinae</taxon>
        <taxon>Caenorhabditis</taxon>
    </lineage>
</organism>
<sequence length="82" mass="9091">MNSSIGIAFLLLLASAQSVSGVKRNNPDELSNRELVNNLNRKRLEFAKNEHIANMHDLTWDATLGSKLEHMTCDELTSPGPD</sequence>
<dbReference type="HOGENOM" id="CLU_2560487_0_0_1"/>
<accession>E3NN18</accession>
<evidence type="ECO:0000313" key="2">
    <source>
        <dbReference type="EMBL" id="EFP09941.1"/>
    </source>
</evidence>
<dbReference type="OrthoDB" id="5908988at2759"/>
<feature type="signal peptide" evidence="1">
    <location>
        <begin position="1"/>
        <end position="21"/>
    </location>
</feature>
<dbReference type="RefSeq" id="XP_003090203.2">
    <property type="nucleotide sequence ID" value="XM_003090155.2"/>
</dbReference>
<gene>
    <name evidence="2" type="ORF">CRE_12391</name>
</gene>
<evidence type="ECO:0000256" key="1">
    <source>
        <dbReference type="SAM" id="SignalP"/>
    </source>
</evidence>
<dbReference type="EMBL" id="DS269143">
    <property type="protein sequence ID" value="EFP09941.1"/>
    <property type="molecule type" value="Genomic_DNA"/>
</dbReference>
<keyword evidence="3" id="KW-1185">Reference proteome</keyword>
<feature type="chain" id="PRO_5003176847" description="SCP domain-containing protein" evidence="1">
    <location>
        <begin position="22"/>
        <end position="82"/>
    </location>
</feature>
<keyword evidence="1" id="KW-0732">Signal</keyword>
<dbReference type="KEGG" id="crq:GCK72_003190"/>
<dbReference type="GeneID" id="9828299"/>